<comment type="similarity">
    <text evidence="9 11">Belongs to the fluoride channel Fluc/FEX (TC 1.A.43) family.</text>
</comment>
<evidence type="ECO:0000256" key="4">
    <source>
        <dbReference type="ARBA" id="ARBA00022692"/>
    </source>
</evidence>
<evidence type="ECO:0000256" key="6">
    <source>
        <dbReference type="ARBA" id="ARBA00023065"/>
    </source>
</evidence>
<dbReference type="GO" id="GO:0005886">
    <property type="term" value="C:plasma membrane"/>
    <property type="evidence" value="ECO:0007669"/>
    <property type="project" value="UniProtKB-SubCell"/>
</dbReference>
<evidence type="ECO:0000313" key="13">
    <source>
        <dbReference type="Proteomes" id="UP000006253"/>
    </source>
</evidence>
<feature type="transmembrane region" description="Helical" evidence="11">
    <location>
        <begin position="70"/>
        <end position="88"/>
    </location>
</feature>
<keyword evidence="5 11" id="KW-1133">Transmembrane helix</keyword>
<evidence type="ECO:0000256" key="10">
    <source>
        <dbReference type="ARBA" id="ARBA00035585"/>
    </source>
</evidence>
<feature type="transmembrane region" description="Helical" evidence="11">
    <location>
        <begin position="36"/>
        <end position="58"/>
    </location>
</feature>
<organism evidence="12 13">
    <name type="scientific">Leptospira kirschneri str. H1</name>
    <dbReference type="NCBI Taxonomy" id="1049966"/>
    <lineage>
        <taxon>Bacteria</taxon>
        <taxon>Pseudomonadati</taxon>
        <taxon>Spirochaetota</taxon>
        <taxon>Spirochaetia</taxon>
        <taxon>Leptospirales</taxon>
        <taxon>Leptospiraceae</taxon>
        <taxon>Leptospira</taxon>
    </lineage>
</organism>
<keyword evidence="2 11" id="KW-1003">Cell membrane</keyword>
<keyword evidence="11" id="KW-0813">Transport</keyword>
<reference evidence="12 13" key="1">
    <citation type="submission" date="2012-10" db="EMBL/GenBank/DDBJ databases">
        <authorList>
            <person name="Harkins D.M."/>
            <person name="Durkin A.S."/>
            <person name="Brinkac L.M."/>
            <person name="Selengut J.D."/>
            <person name="Sanka R."/>
            <person name="DePew J."/>
            <person name="Purushe J."/>
            <person name="Peacock S.J."/>
            <person name="Thaipadungpanit J."/>
            <person name="Wuthiekanun V.W."/>
            <person name="Day N.P."/>
            <person name="Vinetz J.M."/>
            <person name="Sutton G.G."/>
            <person name="Nelson W.C."/>
            <person name="Fouts D.E."/>
        </authorList>
    </citation>
    <scope>NUCLEOTIDE SEQUENCE [LARGE SCALE GENOMIC DNA]</scope>
    <source>
        <strain evidence="12 13">H1</strain>
    </source>
</reference>
<evidence type="ECO:0000256" key="2">
    <source>
        <dbReference type="ARBA" id="ARBA00022475"/>
    </source>
</evidence>
<gene>
    <name evidence="11 12" type="primary">crcB</name>
    <name evidence="11" type="synonym">fluC</name>
    <name evidence="12" type="ORF">LEP1GSC081_2687</name>
</gene>
<comment type="subcellular location">
    <subcellularLocation>
        <location evidence="1 11">Cell membrane</location>
        <topology evidence="1 11">Multi-pass membrane protein</topology>
    </subcellularLocation>
</comment>
<dbReference type="HAMAP" id="MF_00454">
    <property type="entry name" value="FluC"/>
    <property type="match status" value="1"/>
</dbReference>
<dbReference type="NCBIfam" id="TIGR00494">
    <property type="entry name" value="crcB"/>
    <property type="match status" value="1"/>
</dbReference>
<keyword evidence="8 11" id="KW-0407">Ion channel</keyword>
<evidence type="ECO:0000256" key="1">
    <source>
        <dbReference type="ARBA" id="ARBA00004651"/>
    </source>
</evidence>
<dbReference type="Proteomes" id="UP000006253">
    <property type="component" value="Unassembled WGS sequence"/>
</dbReference>
<evidence type="ECO:0000256" key="3">
    <source>
        <dbReference type="ARBA" id="ARBA00022519"/>
    </source>
</evidence>
<dbReference type="GO" id="GO:0046872">
    <property type="term" value="F:metal ion binding"/>
    <property type="evidence" value="ECO:0007669"/>
    <property type="project" value="UniProtKB-KW"/>
</dbReference>
<feature type="binding site" evidence="11">
    <location>
        <position position="81"/>
    </location>
    <ligand>
        <name>Na(+)</name>
        <dbReference type="ChEBI" id="CHEBI:29101"/>
        <note>structural</note>
    </ligand>
</feature>
<dbReference type="GO" id="GO:0062054">
    <property type="term" value="F:fluoride channel activity"/>
    <property type="evidence" value="ECO:0007669"/>
    <property type="project" value="UniProtKB-UniRule"/>
</dbReference>
<dbReference type="GO" id="GO:0140114">
    <property type="term" value="P:cellular detoxification of fluoride"/>
    <property type="evidence" value="ECO:0007669"/>
    <property type="project" value="UniProtKB-UniRule"/>
</dbReference>
<keyword evidence="11" id="KW-0915">Sodium</keyword>
<evidence type="ECO:0000256" key="7">
    <source>
        <dbReference type="ARBA" id="ARBA00023136"/>
    </source>
</evidence>
<dbReference type="PANTHER" id="PTHR28259">
    <property type="entry name" value="FLUORIDE EXPORT PROTEIN 1-RELATED"/>
    <property type="match status" value="1"/>
</dbReference>
<keyword evidence="7 11" id="KW-0472">Membrane</keyword>
<keyword evidence="6 11" id="KW-0406">Ion transport</keyword>
<dbReference type="AlphaFoldDB" id="A0A0E2B6D8"/>
<keyword evidence="4 11" id="KW-0812">Transmembrane</keyword>
<feature type="transmembrane region" description="Helical" evidence="11">
    <location>
        <begin position="7"/>
        <end position="24"/>
    </location>
</feature>
<keyword evidence="3" id="KW-0997">Cell inner membrane</keyword>
<name>A0A0E2B6D8_9LEPT</name>
<feature type="transmembrane region" description="Helical" evidence="11">
    <location>
        <begin position="100"/>
        <end position="124"/>
    </location>
</feature>
<sequence>MNFSRTLLWIGFGGAIGSIFRYLLQYWFGIVLGLSLPWGTLTANLLGSFLIGIVYALFDRFPLFDPQWKFLFASGFCGGFTTFSTFSYETLQMLKSGHYVLFLGYICLSIVGGIGFAFAGIWMIKNF</sequence>
<dbReference type="InterPro" id="IPR003691">
    <property type="entry name" value="FluC"/>
</dbReference>
<dbReference type="RefSeq" id="WP_004764736.1">
    <property type="nucleotide sequence ID" value="NZ_AHMY02000022.1"/>
</dbReference>
<evidence type="ECO:0000256" key="5">
    <source>
        <dbReference type="ARBA" id="ARBA00022989"/>
    </source>
</evidence>
<proteinExistence type="inferred from homology"/>
<evidence type="ECO:0000256" key="9">
    <source>
        <dbReference type="ARBA" id="ARBA00035120"/>
    </source>
</evidence>
<dbReference type="EMBL" id="AHMY02000022">
    <property type="protein sequence ID" value="EKO16777.1"/>
    <property type="molecule type" value="Genomic_DNA"/>
</dbReference>
<feature type="binding site" evidence="11">
    <location>
        <position position="78"/>
    </location>
    <ligand>
        <name>Na(+)</name>
        <dbReference type="ChEBI" id="CHEBI:29101"/>
        <note>structural</note>
    </ligand>
</feature>
<evidence type="ECO:0000313" key="12">
    <source>
        <dbReference type="EMBL" id="EKO16777.1"/>
    </source>
</evidence>
<evidence type="ECO:0000256" key="8">
    <source>
        <dbReference type="ARBA" id="ARBA00023303"/>
    </source>
</evidence>
<comment type="catalytic activity">
    <reaction evidence="10">
        <text>fluoride(in) = fluoride(out)</text>
        <dbReference type="Rhea" id="RHEA:76159"/>
        <dbReference type="ChEBI" id="CHEBI:17051"/>
    </reaction>
    <physiologicalReaction direction="left-to-right" evidence="10">
        <dbReference type="Rhea" id="RHEA:76160"/>
    </physiologicalReaction>
</comment>
<protein>
    <recommendedName>
        <fullName evidence="11">Fluoride-specific ion channel FluC</fullName>
    </recommendedName>
</protein>
<evidence type="ECO:0000256" key="11">
    <source>
        <dbReference type="HAMAP-Rule" id="MF_00454"/>
    </source>
</evidence>
<comment type="caution">
    <text evidence="12">The sequence shown here is derived from an EMBL/GenBank/DDBJ whole genome shotgun (WGS) entry which is preliminary data.</text>
</comment>
<dbReference type="Pfam" id="PF02537">
    <property type="entry name" value="CRCB"/>
    <property type="match status" value="1"/>
</dbReference>
<dbReference type="PANTHER" id="PTHR28259:SF1">
    <property type="entry name" value="FLUORIDE EXPORT PROTEIN 1-RELATED"/>
    <property type="match status" value="1"/>
</dbReference>
<accession>A0A0E2B6D8</accession>
<comment type="function">
    <text evidence="11">Fluoride-specific ion channel. Important for reducing fluoride concentration in the cell, thus reducing its toxicity.</text>
</comment>
<comment type="activity regulation">
    <text evidence="11">Na(+) is not transported, but it plays an essential structural role and its presence is essential for fluoride channel function.</text>
</comment>
<keyword evidence="11" id="KW-0479">Metal-binding</keyword>